<evidence type="ECO:0000313" key="1">
    <source>
        <dbReference type="EMBL" id="BAD19324.1"/>
    </source>
</evidence>
<protein>
    <submittedName>
        <fullName evidence="1">Uncharacterized protein</fullName>
    </submittedName>
</protein>
<evidence type="ECO:0000313" key="2">
    <source>
        <dbReference type="Proteomes" id="UP000000763"/>
    </source>
</evidence>
<organism evidence="1 2">
    <name type="scientific">Oryza sativa subsp. japonica</name>
    <name type="common">Rice</name>
    <dbReference type="NCBI Taxonomy" id="39947"/>
    <lineage>
        <taxon>Eukaryota</taxon>
        <taxon>Viridiplantae</taxon>
        <taxon>Streptophyta</taxon>
        <taxon>Embryophyta</taxon>
        <taxon>Tracheophyta</taxon>
        <taxon>Spermatophyta</taxon>
        <taxon>Magnoliopsida</taxon>
        <taxon>Liliopsida</taxon>
        <taxon>Poales</taxon>
        <taxon>Poaceae</taxon>
        <taxon>BOP clade</taxon>
        <taxon>Oryzoideae</taxon>
        <taxon>Oryzeae</taxon>
        <taxon>Oryzinae</taxon>
        <taxon>Oryza</taxon>
        <taxon>Oryza sativa</taxon>
    </lineage>
</organism>
<proteinExistence type="predicted"/>
<dbReference type="AlphaFoldDB" id="A0A0P0VLP6"/>
<dbReference type="EMBL" id="AP004111">
    <property type="protein sequence ID" value="BAD19324.1"/>
    <property type="molecule type" value="Genomic_DNA"/>
</dbReference>
<sequence length="124" mass="13288">MAHIGFTCGAAGRADANSAAARLRLDRHGPHASVQHWFARVDRYVVRLASPARPAWRRPPRRIATACVRAPDDIVMQVRRDPSTARGAPVKSGPFRLPADMLSLVGVGEVLATRDGGVGTDTAQ</sequence>
<dbReference type="Proteomes" id="UP000000763">
    <property type="component" value="Chromosome 2"/>
</dbReference>
<accession>A0A0P0VLP6</accession>
<reference evidence="2" key="2">
    <citation type="journal article" date="2008" name="Nucleic Acids Res.">
        <title>The rice annotation project database (RAP-DB): 2008 update.</title>
        <authorList>
            <consortium name="The rice annotation project (RAP)"/>
        </authorList>
    </citation>
    <scope>GENOME REANNOTATION</scope>
    <source>
        <strain evidence="2">cv. Nipponbare</strain>
    </source>
</reference>
<gene>
    <name evidence="1" type="primary">OJ1058_F07.12</name>
</gene>
<name>A0A0P0VLP6_ORYSJ</name>
<reference evidence="2" key="1">
    <citation type="journal article" date="2005" name="Nature">
        <title>The map-based sequence of the rice genome.</title>
        <authorList>
            <consortium name="International rice genome sequencing project (IRGSP)"/>
            <person name="Matsumoto T."/>
            <person name="Wu J."/>
            <person name="Kanamori H."/>
            <person name="Katayose Y."/>
            <person name="Fujisawa M."/>
            <person name="Namiki N."/>
            <person name="Mizuno H."/>
            <person name="Yamamoto K."/>
            <person name="Antonio B.A."/>
            <person name="Baba T."/>
            <person name="Sakata K."/>
            <person name="Nagamura Y."/>
            <person name="Aoki H."/>
            <person name="Arikawa K."/>
            <person name="Arita K."/>
            <person name="Bito T."/>
            <person name="Chiden Y."/>
            <person name="Fujitsuka N."/>
            <person name="Fukunaka R."/>
            <person name="Hamada M."/>
            <person name="Harada C."/>
            <person name="Hayashi A."/>
            <person name="Hijishita S."/>
            <person name="Honda M."/>
            <person name="Hosokawa S."/>
            <person name="Ichikawa Y."/>
            <person name="Idonuma A."/>
            <person name="Iijima M."/>
            <person name="Ikeda M."/>
            <person name="Ikeno M."/>
            <person name="Ito K."/>
            <person name="Ito S."/>
            <person name="Ito T."/>
            <person name="Ito Y."/>
            <person name="Ito Y."/>
            <person name="Iwabuchi A."/>
            <person name="Kamiya K."/>
            <person name="Karasawa W."/>
            <person name="Kurita K."/>
            <person name="Katagiri S."/>
            <person name="Kikuta A."/>
            <person name="Kobayashi H."/>
            <person name="Kobayashi N."/>
            <person name="Machita K."/>
            <person name="Maehara T."/>
            <person name="Masukawa M."/>
            <person name="Mizubayashi T."/>
            <person name="Mukai Y."/>
            <person name="Nagasaki H."/>
            <person name="Nagata Y."/>
            <person name="Naito S."/>
            <person name="Nakashima M."/>
            <person name="Nakama Y."/>
            <person name="Nakamichi Y."/>
            <person name="Nakamura M."/>
            <person name="Meguro A."/>
            <person name="Negishi M."/>
            <person name="Ohta I."/>
            <person name="Ohta T."/>
            <person name="Okamoto M."/>
            <person name="Ono N."/>
            <person name="Saji S."/>
            <person name="Sakaguchi M."/>
            <person name="Sakai K."/>
            <person name="Shibata M."/>
            <person name="Shimokawa T."/>
            <person name="Song J."/>
            <person name="Takazaki Y."/>
            <person name="Terasawa K."/>
            <person name="Tsugane M."/>
            <person name="Tsuji K."/>
            <person name="Ueda S."/>
            <person name="Waki K."/>
            <person name="Yamagata H."/>
            <person name="Yamamoto M."/>
            <person name="Yamamoto S."/>
            <person name="Yamane H."/>
            <person name="Yoshiki S."/>
            <person name="Yoshihara R."/>
            <person name="Yukawa K."/>
            <person name="Zhong H."/>
            <person name="Yano M."/>
            <person name="Yuan Q."/>
            <person name="Ouyang S."/>
            <person name="Liu J."/>
            <person name="Jones K.M."/>
            <person name="Gansberger K."/>
            <person name="Moffat K."/>
            <person name="Hill J."/>
            <person name="Bera J."/>
            <person name="Fadrosh D."/>
            <person name="Jin S."/>
            <person name="Johri S."/>
            <person name="Kim M."/>
            <person name="Overton L."/>
            <person name="Reardon M."/>
            <person name="Tsitrin T."/>
            <person name="Vuong H."/>
            <person name="Weaver B."/>
            <person name="Ciecko A."/>
            <person name="Tallon L."/>
            <person name="Jackson J."/>
            <person name="Pai G."/>
            <person name="Aken S.V."/>
            <person name="Utterback T."/>
            <person name="Reidmuller S."/>
            <person name="Feldblyum T."/>
            <person name="Hsiao J."/>
            <person name="Zismann V."/>
            <person name="Iobst S."/>
            <person name="de Vazeille A.R."/>
            <person name="Buell C.R."/>
            <person name="Ying K."/>
            <person name="Li Y."/>
            <person name="Lu T."/>
            <person name="Huang Y."/>
            <person name="Zhao Q."/>
            <person name="Feng Q."/>
            <person name="Zhang L."/>
            <person name="Zhu J."/>
            <person name="Weng Q."/>
            <person name="Mu J."/>
            <person name="Lu Y."/>
            <person name="Fan D."/>
            <person name="Liu Y."/>
            <person name="Guan J."/>
            <person name="Zhang Y."/>
            <person name="Yu S."/>
            <person name="Liu X."/>
            <person name="Zhang Y."/>
            <person name="Hong G."/>
            <person name="Han B."/>
            <person name="Choisne N."/>
            <person name="Demange N."/>
            <person name="Orjeda G."/>
            <person name="Samain S."/>
            <person name="Cattolico L."/>
            <person name="Pelletier E."/>
            <person name="Couloux A."/>
            <person name="Segurens B."/>
            <person name="Wincker P."/>
            <person name="D'Hont A."/>
            <person name="Scarpelli C."/>
            <person name="Weissenbach J."/>
            <person name="Salanoubat M."/>
            <person name="Quetier F."/>
            <person name="Yu Y."/>
            <person name="Kim H.R."/>
            <person name="Rambo T."/>
            <person name="Currie J."/>
            <person name="Collura K."/>
            <person name="Luo M."/>
            <person name="Yang T."/>
            <person name="Ammiraju J.S.S."/>
            <person name="Engler F."/>
            <person name="Soderlund C."/>
            <person name="Wing R.A."/>
            <person name="Palmer L.E."/>
            <person name="de la Bastide M."/>
            <person name="Spiegel L."/>
            <person name="Nascimento L."/>
            <person name="Zutavern T."/>
            <person name="O'Shaughnessy A."/>
            <person name="Dike S."/>
            <person name="Dedhia N."/>
            <person name="Preston R."/>
            <person name="Balija V."/>
            <person name="McCombie W.R."/>
            <person name="Chow T."/>
            <person name="Chen H."/>
            <person name="Chung M."/>
            <person name="Chen C."/>
            <person name="Shaw J."/>
            <person name="Wu H."/>
            <person name="Hsiao K."/>
            <person name="Chao Y."/>
            <person name="Chu M."/>
            <person name="Cheng C."/>
            <person name="Hour A."/>
            <person name="Lee P."/>
            <person name="Lin S."/>
            <person name="Lin Y."/>
            <person name="Liou J."/>
            <person name="Liu S."/>
            <person name="Hsing Y."/>
            <person name="Raghuvanshi S."/>
            <person name="Mohanty A."/>
            <person name="Bharti A.K."/>
            <person name="Gaur A."/>
            <person name="Gupta V."/>
            <person name="Kumar D."/>
            <person name="Ravi V."/>
            <person name="Vij S."/>
            <person name="Kapur A."/>
            <person name="Khurana P."/>
            <person name="Khurana P."/>
            <person name="Khurana J.P."/>
            <person name="Tyagi A.K."/>
            <person name="Gaikwad K."/>
            <person name="Singh A."/>
            <person name="Dalal V."/>
            <person name="Srivastava S."/>
            <person name="Dixit A."/>
            <person name="Pal A.K."/>
            <person name="Ghazi I.A."/>
            <person name="Yadav M."/>
            <person name="Pandit A."/>
            <person name="Bhargava A."/>
            <person name="Sureshbabu K."/>
            <person name="Batra K."/>
            <person name="Sharma T.R."/>
            <person name="Mohapatra T."/>
            <person name="Singh N.K."/>
            <person name="Messing J."/>
            <person name="Nelson A.B."/>
            <person name="Fuks G."/>
            <person name="Kavchok S."/>
            <person name="Keizer G."/>
            <person name="Linton E."/>
            <person name="Llaca V."/>
            <person name="Song R."/>
            <person name="Tanyolac B."/>
            <person name="Young S."/>
            <person name="Ho-Il K."/>
            <person name="Hahn J.H."/>
            <person name="Sangsakoo G."/>
            <person name="Vanavichit A."/>
            <person name="de Mattos Luiz.A.T."/>
            <person name="Zimmer P.D."/>
            <person name="Malone G."/>
            <person name="Dellagostin O."/>
            <person name="de Oliveira A.C."/>
            <person name="Bevan M."/>
            <person name="Bancroft I."/>
            <person name="Minx P."/>
            <person name="Cordum H."/>
            <person name="Wilson R."/>
            <person name="Cheng Z."/>
            <person name="Jin W."/>
            <person name="Jiang J."/>
            <person name="Leong S.A."/>
            <person name="Iwama H."/>
            <person name="Gojobori T."/>
            <person name="Itoh T."/>
            <person name="Niimura Y."/>
            <person name="Fujii Y."/>
            <person name="Habara T."/>
            <person name="Sakai H."/>
            <person name="Sato Y."/>
            <person name="Wilson G."/>
            <person name="Kumar K."/>
            <person name="McCouch S."/>
            <person name="Juretic N."/>
            <person name="Hoen D."/>
            <person name="Wright S."/>
            <person name="Bruskiewich R."/>
            <person name="Bureau T."/>
            <person name="Miyao A."/>
            <person name="Hirochika H."/>
            <person name="Nishikawa T."/>
            <person name="Kadowaki K."/>
            <person name="Sugiura M."/>
            <person name="Burr B."/>
            <person name="Sasaki T."/>
        </authorList>
    </citation>
    <scope>NUCLEOTIDE SEQUENCE [LARGE SCALE GENOMIC DNA]</scope>
    <source>
        <strain evidence="2">cv. Nipponbare</strain>
    </source>
</reference>